<sequence length="151" mass="16217">MVQAQGATETHNHSNNSSDYINSIAKKLVPVHSLESKLSEPLKLTTPAITATTTSTAAQPGARGFHKMSHPQSASRGEEIDRQACKDKCLVRSFSIPPFSPDFPRGESTSHAALDVNTIELLPPIGEENPNHNQSMCSLLISSTPAVTQTK</sequence>
<evidence type="ECO:0000313" key="2">
    <source>
        <dbReference type="EMBL" id="KAF3956310.1"/>
    </source>
</evidence>
<gene>
    <name evidence="2" type="ORF">CMV_018552</name>
</gene>
<feature type="region of interest" description="Disordered" evidence="1">
    <location>
        <begin position="54"/>
        <end position="81"/>
    </location>
</feature>
<name>A0A8J4QMN8_9ROSI</name>
<accession>A0A8J4QMN8</accession>
<protein>
    <submittedName>
        <fullName evidence="2">Uncharacterized protein</fullName>
    </submittedName>
</protein>
<evidence type="ECO:0000256" key="1">
    <source>
        <dbReference type="SAM" id="MobiDB-lite"/>
    </source>
</evidence>
<keyword evidence="3" id="KW-1185">Reference proteome</keyword>
<dbReference type="AlphaFoldDB" id="A0A8J4QMN8"/>
<dbReference type="Proteomes" id="UP000737018">
    <property type="component" value="Unassembled WGS sequence"/>
</dbReference>
<comment type="caution">
    <text evidence="2">The sequence shown here is derived from an EMBL/GenBank/DDBJ whole genome shotgun (WGS) entry which is preliminary data.</text>
</comment>
<reference evidence="2" key="1">
    <citation type="submission" date="2020-03" db="EMBL/GenBank/DDBJ databases">
        <title>Castanea mollissima Vanexum genome sequencing.</title>
        <authorList>
            <person name="Staton M."/>
        </authorList>
    </citation>
    <scope>NUCLEOTIDE SEQUENCE</scope>
    <source>
        <tissue evidence="2">Leaf</tissue>
    </source>
</reference>
<dbReference type="EMBL" id="JRKL02003128">
    <property type="protein sequence ID" value="KAF3956310.1"/>
    <property type="molecule type" value="Genomic_DNA"/>
</dbReference>
<proteinExistence type="predicted"/>
<organism evidence="2 3">
    <name type="scientific">Castanea mollissima</name>
    <name type="common">Chinese chestnut</name>
    <dbReference type="NCBI Taxonomy" id="60419"/>
    <lineage>
        <taxon>Eukaryota</taxon>
        <taxon>Viridiplantae</taxon>
        <taxon>Streptophyta</taxon>
        <taxon>Embryophyta</taxon>
        <taxon>Tracheophyta</taxon>
        <taxon>Spermatophyta</taxon>
        <taxon>Magnoliopsida</taxon>
        <taxon>eudicotyledons</taxon>
        <taxon>Gunneridae</taxon>
        <taxon>Pentapetalae</taxon>
        <taxon>rosids</taxon>
        <taxon>fabids</taxon>
        <taxon>Fagales</taxon>
        <taxon>Fagaceae</taxon>
        <taxon>Castanea</taxon>
    </lineage>
</organism>
<evidence type="ECO:0000313" key="3">
    <source>
        <dbReference type="Proteomes" id="UP000737018"/>
    </source>
</evidence>